<evidence type="ECO:0000313" key="1">
    <source>
        <dbReference type="EMBL" id="KAG8191498.1"/>
    </source>
</evidence>
<name>A0AAV6V602_9ARAC</name>
<dbReference type="EMBL" id="JAFNEN010000158">
    <property type="protein sequence ID" value="KAG8191498.1"/>
    <property type="molecule type" value="Genomic_DNA"/>
</dbReference>
<proteinExistence type="predicted"/>
<accession>A0AAV6V602</accession>
<comment type="caution">
    <text evidence="1">The sequence shown here is derived from an EMBL/GenBank/DDBJ whole genome shotgun (WGS) entry which is preliminary data.</text>
</comment>
<organism evidence="1 2">
    <name type="scientific">Oedothorax gibbosus</name>
    <dbReference type="NCBI Taxonomy" id="931172"/>
    <lineage>
        <taxon>Eukaryota</taxon>
        <taxon>Metazoa</taxon>
        <taxon>Ecdysozoa</taxon>
        <taxon>Arthropoda</taxon>
        <taxon>Chelicerata</taxon>
        <taxon>Arachnida</taxon>
        <taxon>Araneae</taxon>
        <taxon>Araneomorphae</taxon>
        <taxon>Entelegynae</taxon>
        <taxon>Araneoidea</taxon>
        <taxon>Linyphiidae</taxon>
        <taxon>Erigoninae</taxon>
        <taxon>Oedothorax</taxon>
    </lineage>
</organism>
<reference evidence="1 2" key="1">
    <citation type="journal article" date="2022" name="Nat. Ecol. Evol.">
        <title>A masculinizing supergene underlies an exaggerated male reproductive morph in a spider.</title>
        <authorList>
            <person name="Hendrickx F."/>
            <person name="De Corte Z."/>
            <person name="Sonet G."/>
            <person name="Van Belleghem S.M."/>
            <person name="Kostlbacher S."/>
            <person name="Vangestel C."/>
        </authorList>
    </citation>
    <scope>NUCLEOTIDE SEQUENCE [LARGE SCALE GENOMIC DNA]</scope>
    <source>
        <strain evidence="1">W744_W776</strain>
    </source>
</reference>
<sequence length="74" mass="8230">MTPRSENMVMKPFVDERLFKKRKTSQSARGGTQGMPIGESWVVTFLATHADHEIVCPSRVVSGLLLDPSEKNEA</sequence>
<dbReference type="Proteomes" id="UP000827092">
    <property type="component" value="Unassembled WGS sequence"/>
</dbReference>
<keyword evidence="2" id="KW-1185">Reference proteome</keyword>
<gene>
    <name evidence="1" type="ORF">JTE90_019562</name>
</gene>
<evidence type="ECO:0000313" key="2">
    <source>
        <dbReference type="Proteomes" id="UP000827092"/>
    </source>
</evidence>
<protein>
    <submittedName>
        <fullName evidence="1">Uncharacterized protein</fullName>
    </submittedName>
</protein>
<dbReference type="AlphaFoldDB" id="A0AAV6V602"/>